<comment type="caution">
    <text evidence="2">The sequence shown here is derived from an EMBL/GenBank/DDBJ whole genome shotgun (WGS) entry which is preliminary data.</text>
</comment>
<reference evidence="2 3" key="1">
    <citation type="journal article" date="2020" name="J. Appl. Phycol.">
        <title>Morphological changes and genome evolution in Raphidiopsis raciborskii CS-506 after 23 years in culture.</title>
        <authorList>
            <person name="Willis A."/>
            <person name="Bent S.J."/>
            <person name="Jameson I.D."/>
        </authorList>
    </citation>
    <scope>NUCLEOTIDE SEQUENCE [LARGE SCALE GENOMIC DNA]</scope>
    <source>
        <strain evidence="2 3">CS-506_A</strain>
    </source>
</reference>
<accession>A0A838WMH8</accession>
<feature type="region of interest" description="Disordered" evidence="1">
    <location>
        <begin position="1"/>
        <end position="21"/>
    </location>
</feature>
<evidence type="ECO:0000313" key="2">
    <source>
        <dbReference type="EMBL" id="MBA4467134.1"/>
    </source>
</evidence>
<name>A0A838WMH8_9CYAN</name>
<gene>
    <name evidence="2" type="ORF">FHK98_17915</name>
</gene>
<evidence type="ECO:0000256" key="1">
    <source>
        <dbReference type="SAM" id="MobiDB-lite"/>
    </source>
</evidence>
<dbReference type="AlphaFoldDB" id="A0A838WMH8"/>
<sequence length="52" mass="6111">MVEICQHPARPDYPDQDLRDNQDQKISVGELSWRKWCARIVWTNKKLGSVAQ</sequence>
<dbReference type="Proteomes" id="UP000538075">
    <property type="component" value="Unassembled WGS sequence"/>
</dbReference>
<evidence type="ECO:0000313" key="3">
    <source>
        <dbReference type="Proteomes" id="UP000538075"/>
    </source>
</evidence>
<dbReference type="EMBL" id="VDFG01001174">
    <property type="protein sequence ID" value="MBA4467134.1"/>
    <property type="molecule type" value="Genomic_DNA"/>
</dbReference>
<proteinExistence type="predicted"/>
<feature type="compositionally biased region" description="Basic and acidic residues" evidence="1">
    <location>
        <begin position="9"/>
        <end position="21"/>
    </location>
</feature>
<protein>
    <submittedName>
        <fullName evidence="2">Uncharacterized protein</fullName>
    </submittedName>
</protein>
<organism evidence="2 3">
    <name type="scientific">Cylindrospermopsis raciborskii CS-506_A</name>
    <dbReference type="NCBI Taxonomy" id="2585140"/>
    <lineage>
        <taxon>Bacteria</taxon>
        <taxon>Bacillati</taxon>
        <taxon>Cyanobacteriota</taxon>
        <taxon>Cyanophyceae</taxon>
        <taxon>Nostocales</taxon>
        <taxon>Aphanizomenonaceae</taxon>
        <taxon>Cylindrospermopsis</taxon>
    </lineage>
</organism>